<comment type="similarity">
    <text evidence="1">Belongs to the MlaA family.</text>
</comment>
<dbReference type="PANTHER" id="PTHR30035:SF3">
    <property type="entry name" value="INTERMEMBRANE PHOSPHOLIPID TRANSPORT SYSTEM LIPOPROTEIN MLAA"/>
    <property type="match status" value="1"/>
</dbReference>
<gene>
    <name evidence="3" type="ORF">LZ012_06305</name>
</gene>
<dbReference type="EMBL" id="JAKLTN010000001">
    <property type="protein sequence ID" value="MCG2576607.1"/>
    <property type="molecule type" value="Genomic_DNA"/>
</dbReference>
<evidence type="ECO:0000256" key="2">
    <source>
        <dbReference type="ARBA" id="ARBA00022729"/>
    </source>
</evidence>
<sequence length="220" mass="24078">MALACAGQVLAEENSQDPYEGFNRSMFAVNEAIDKYAAKPVAQVYDNAVPLPVKAGVGNFFGNVGDLWIGVNSALQGKFSDAGVDIGRLLINSTVGIFGLFDVASELGLEKHDEDFGQTLAVWGVGSGGYLFWPVIGPRNVRDTAGFGVDSFVDPVWRVERVSVRNSMVALRFVDVRASLLPADKVVEEAALDKYAYIRDAYQQRRRNQIFDGRPPRLDD</sequence>
<protein>
    <submittedName>
        <fullName evidence="3">VacJ family lipoprotein</fullName>
    </submittedName>
</protein>
<dbReference type="RefSeq" id="WP_275708723.1">
    <property type="nucleotide sequence ID" value="NZ_JAKLTN010000001.1"/>
</dbReference>
<evidence type="ECO:0000313" key="4">
    <source>
        <dbReference type="Proteomes" id="UP001165384"/>
    </source>
</evidence>
<proteinExistence type="inferred from homology"/>
<keyword evidence="3" id="KW-0449">Lipoprotein</keyword>
<evidence type="ECO:0000313" key="3">
    <source>
        <dbReference type="EMBL" id="MCG2576607.1"/>
    </source>
</evidence>
<comment type="caution">
    <text evidence="3">The sequence shown here is derived from an EMBL/GenBank/DDBJ whole genome shotgun (WGS) entry which is preliminary data.</text>
</comment>
<keyword evidence="2" id="KW-0732">Signal</keyword>
<dbReference type="PRINTS" id="PR01805">
    <property type="entry name" value="VACJLIPOPROT"/>
</dbReference>
<dbReference type="Proteomes" id="UP001165384">
    <property type="component" value="Unassembled WGS sequence"/>
</dbReference>
<evidence type="ECO:0000256" key="1">
    <source>
        <dbReference type="ARBA" id="ARBA00010634"/>
    </source>
</evidence>
<keyword evidence="4" id="KW-1185">Reference proteome</keyword>
<dbReference type="InterPro" id="IPR007428">
    <property type="entry name" value="MlaA"/>
</dbReference>
<reference evidence="3" key="1">
    <citation type="submission" date="2022-01" db="EMBL/GenBank/DDBJ databases">
        <authorList>
            <person name="Jo J.-H."/>
            <person name="Im W.-T."/>
        </authorList>
    </citation>
    <scope>NUCLEOTIDE SEQUENCE</scope>
    <source>
        <strain evidence="3">XY25</strain>
    </source>
</reference>
<organism evidence="3 4">
    <name type="scientific">Dechloromonas hankyongensis</name>
    <dbReference type="NCBI Taxonomy" id="2908002"/>
    <lineage>
        <taxon>Bacteria</taxon>
        <taxon>Pseudomonadati</taxon>
        <taxon>Pseudomonadota</taxon>
        <taxon>Betaproteobacteria</taxon>
        <taxon>Rhodocyclales</taxon>
        <taxon>Azonexaceae</taxon>
        <taxon>Dechloromonas</taxon>
    </lineage>
</organism>
<dbReference type="PANTHER" id="PTHR30035">
    <property type="entry name" value="LIPOPROTEIN VACJ-RELATED"/>
    <property type="match status" value="1"/>
</dbReference>
<name>A0ABS9K0E6_9RHOO</name>
<accession>A0ABS9K0E6</accession>
<dbReference type="Pfam" id="PF04333">
    <property type="entry name" value="MlaA"/>
    <property type="match status" value="1"/>
</dbReference>